<reference evidence="1" key="1">
    <citation type="journal article" date="2019" name="Pathogens">
        <title>In silico Identification of Novel Toxin Homologs and Associated Mobile Genetic Elements in Clostridium perfringens.</title>
        <authorList>
            <person name="Lacey J.A."/>
            <person name="Johanesen P.A."/>
            <person name="Lyras D."/>
            <person name="Moore R.J."/>
        </authorList>
    </citation>
    <scope>NUCLEOTIDE SEQUENCE</scope>
    <source>
        <strain evidence="1">T6</strain>
        <plasmid evidence="1">pCPT6-1</plasmid>
    </source>
</reference>
<organism evidence="1">
    <name type="scientific">Clostridium perfringens</name>
    <dbReference type="NCBI Taxonomy" id="1502"/>
    <lineage>
        <taxon>Bacteria</taxon>
        <taxon>Bacillati</taxon>
        <taxon>Bacillota</taxon>
        <taxon>Clostridia</taxon>
        <taxon>Eubacteriales</taxon>
        <taxon>Clostridiaceae</taxon>
        <taxon>Clostridium</taxon>
    </lineage>
</organism>
<evidence type="ECO:0000313" key="1">
    <source>
        <dbReference type="EMBL" id="QDB01187.1"/>
    </source>
</evidence>
<dbReference type="EMBL" id="MK285060">
    <property type="protein sequence ID" value="QDB01187.1"/>
    <property type="molecule type" value="Genomic_DNA"/>
</dbReference>
<sequence>MELVKIIYFDEGSAIESLDILKGGKEINIEEFHDSKNTGAKVKLGFSLNKLNLLNILGVNLGTDIGSEISSIKETFIKSTLSNTVLTDYLNSTSELKTIIFEGYNTYAYKNSLAWFKMYTPYLLMGKDNNESFDITKLDQAIDLAKGYYEFILSKDGVDKAILRFNIKSFKNNYNLSDIPKMNLKYYTIKVGKAKKNQLDIKEEFKFDELQEEERKRKLEEMINSTNCSDCNYLDVYDVILAGVTNE</sequence>
<dbReference type="RefSeq" id="WP_110028501.1">
    <property type="nucleotide sequence ID" value="NZ_CATNXL010000005.1"/>
</dbReference>
<protein>
    <submittedName>
        <fullName evidence="1">Uncharacterized protein</fullName>
    </submittedName>
</protein>
<dbReference type="AlphaFoldDB" id="A0A4Y5T452"/>
<proteinExistence type="predicted"/>
<name>A0A4Y5T452_CLOPF</name>
<geneLocation type="plasmid" evidence="1">
    <name>pCPT6-1</name>
</geneLocation>
<keyword evidence="1" id="KW-0614">Plasmid</keyword>
<accession>A0A4Y5T452</accession>
<dbReference type="Pfam" id="PF19952">
    <property type="entry name" value="DUF6414"/>
    <property type="match status" value="1"/>
</dbReference>
<dbReference type="InterPro" id="IPR045633">
    <property type="entry name" value="DUF6414"/>
</dbReference>